<dbReference type="InterPro" id="IPR028082">
    <property type="entry name" value="Peripla_BP_I"/>
</dbReference>
<dbReference type="SUPFAM" id="SSF47413">
    <property type="entry name" value="lambda repressor-like DNA-binding domains"/>
    <property type="match status" value="1"/>
</dbReference>
<dbReference type="OrthoDB" id="667031at2"/>
<dbReference type="PANTHER" id="PTHR30146">
    <property type="entry name" value="LACI-RELATED TRANSCRIPTIONAL REPRESSOR"/>
    <property type="match status" value="1"/>
</dbReference>
<protein>
    <submittedName>
        <fullName evidence="5">LacI family transcriptional regulator</fullName>
    </submittedName>
</protein>
<evidence type="ECO:0000256" key="3">
    <source>
        <dbReference type="ARBA" id="ARBA00023163"/>
    </source>
</evidence>
<keyword evidence="2" id="KW-0238">DNA-binding</keyword>
<gene>
    <name evidence="5" type="ORF">EDB95_2637</name>
</gene>
<organism evidence="5 6">
    <name type="scientific">Dinghuibacter silviterrae</name>
    <dbReference type="NCBI Taxonomy" id="1539049"/>
    <lineage>
        <taxon>Bacteria</taxon>
        <taxon>Pseudomonadati</taxon>
        <taxon>Bacteroidota</taxon>
        <taxon>Chitinophagia</taxon>
        <taxon>Chitinophagales</taxon>
        <taxon>Chitinophagaceae</taxon>
        <taxon>Dinghuibacter</taxon>
    </lineage>
</organism>
<dbReference type="PANTHER" id="PTHR30146:SF109">
    <property type="entry name" value="HTH-TYPE TRANSCRIPTIONAL REGULATOR GALS"/>
    <property type="match status" value="1"/>
</dbReference>
<dbReference type="GO" id="GO:0003700">
    <property type="term" value="F:DNA-binding transcription factor activity"/>
    <property type="evidence" value="ECO:0007669"/>
    <property type="project" value="TreeGrafter"/>
</dbReference>
<dbReference type="EMBL" id="SODV01000001">
    <property type="protein sequence ID" value="TDX01597.1"/>
    <property type="molecule type" value="Genomic_DNA"/>
</dbReference>
<reference evidence="5 6" key="1">
    <citation type="submission" date="2019-03" db="EMBL/GenBank/DDBJ databases">
        <title>Genomic Encyclopedia of Type Strains, Phase IV (KMG-IV): sequencing the most valuable type-strain genomes for metagenomic binning, comparative biology and taxonomic classification.</title>
        <authorList>
            <person name="Goeker M."/>
        </authorList>
    </citation>
    <scope>NUCLEOTIDE SEQUENCE [LARGE SCALE GENOMIC DNA]</scope>
    <source>
        <strain evidence="5 6">DSM 100059</strain>
    </source>
</reference>
<feature type="domain" description="HTH lacI-type" evidence="4">
    <location>
        <begin position="4"/>
        <end position="58"/>
    </location>
</feature>
<dbReference type="InterPro" id="IPR046335">
    <property type="entry name" value="LacI/GalR-like_sensor"/>
</dbReference>
<dbReference type="InterPro" id="IPR010982">
    <property type="entry name" value="Lambda_DNA-bd_dom_sf"/>
</dbReference>
<evidence type="ECO:0000256" key="2">
    <source>
        <dbReference type="ARBA" id="ARBA00023125"/>
    </source>
</evidence>
<keyword evidence="1" id="KW-0805">Transcription regulation</keyword>
<dbReference type="Pfam" id="PF00356">
    <property type="entry name" value="LacI"/>
    <property type="match status" value="1"/>
</dbReference>
<name>A0A4R8DW18_9BACT</name>
<sequence length="331" mass="36049">MRTITLKMLAAELRLSPGTVSKALKGSHEISEATREKVMDMARRLDYVPNPYASSLRRRTSKTIGVVLPAMADSFFSMTIEGIEAVAGDKGYHVLIYLSHESYYKEAAIVKDFQSGRVDGVLISLSGETWNTDHLHTLTDKNIPVVYFDRVCEENDVARIATDDMEAGFAAASHLLEAGCKRLLFLSPSDNLAIIKRRLAGCRKAAPGIASLLCIGDLHQQHLRIREALAMPDRPDGIIASVESLGYATYQACTSLGLEIPSDVKVVAFSNMPTASLLHPSLTTVEQPAFEIGKTAATVLFKGIEKGYNHLSEESRMIPSVLVPRGSTAKA</sequence>
<comment type="caution">
    <text evidence="5">The sequence shown here is derived from an EMBL/GenBank/DDBJ whole genome shotgun (WGS) entry which is preliminary data.</text>
</comment>
<dbReference type="SMART" id="SM00354">
    <property type="entry name" value="HTH_LACI"/>
    <property type="match status" value="1"/>
</dbReference>
<evidence type="ECO:0000256" key="1">
    <source>
        <dbReference type="ARBA" id="ARBA00023015"/>
    </source>
</evidence>
<dbReference type="RefSeq" id="WP_133994242.1">
    <property type="nucleotide sequence ID" value="NZ_SODV01000001.1"/>
</dbReference>
<accession>A0A4R8DW18</accession>
<evidence type="ECO:0000313" key="5">
    <source>
        <dbReference type="EMBL" id="TDX01597.1"/>
    </source>
</evidence>
<keyword evidence="3" id="KW-0804">Transcription</keyword>
<dbReference type="AlphaFoldDB" id="A0A4R8DW18"/>
<dbReference type="InterPro" id="IPR000843">
    <property type="entry name" value="HTH_LacI"/>
</dbReference>
<dbReference type="SUPFAM" id="SSF53822">
    <property type="entry name" value="Periplasmic binding protein-like I"/>
    <property type="match status" value="1"/>
</dbReference>
<dbReference type="PROSITE" id="PS50932">
    <property type="entry name" value="HTH_LACI_2"/>
    <property type="match status" value="1"/>
</dbReference>
<proteinExistence type="predicted"/>
<dbReference type="CDD" id="cd01392">
    <property type="entry name" value="HTH_LacI"/>
    <property type="match status" value="1"/>
</dbReference>
<dbReference type="Gene3D" id="1.10.260.40">
    <property type="entry name" value="lambda repressor-like DNA-binding domains"/>
    <property type="match status" value="1"/>
</dbReference>
<evidence type="ECO:0000313" key="6">
    <source>
        <dbReference type="Proteomes" id="UP000294498"/>
    </source>
</evidence>
<dbReference type="Gene3D" id="3.40.50.2300">
    <property type="match status" value="2"/>
</dbReference>
<dbReference type="Proteomes" id="UP000294498">
    <property type="component" value="Unassembled WGS sequence"/>
</dbReference>
<keyword evidence="6" id="KW-1185">Reference proteome</keyword>
<dbReference type="Pfam" id="PF13377">
    <property type="entry name" value="Peripla_BP_3"/>
    <property type="match status" value="1"/>
</dbReference>
<evidence type="ECO:0000259" key="4">
    <source>
        <dbReference type="PROSITE" id="PS50932"/>
    </source>
</evidence>
<dbReference type="GO" id="GO:0000976">
    <property type="term" value="F:transcription cis-regulatory region binding"/>
    <property type="evidence" value="ECO:0007669"/>
    <property type="project" value="TreeGrafter"/>
</dbReference>
<dbReference type="CDD" id="cd06267">
    <property type="entry name" value="PBP1_LacI_sugar_binding-like"/>
    <property type="match status" value="1"/>
</dbReference>